<dbReference type="Pfam" id="PF13091">
    <property type="entry name" value="PLDc_2"/>
    <property type="match status" value="2"/>
</dbReference>
<dbReference type="PANTHER" id="PTHR21248">
    <property type="entry name" value="CARDIOLIPIN SYNTHASE"/>
    <property type="match status" value="1"/>
</dbReference>
<dbReference type="CDD" id="cd00138">
    <property type="entry name" value="PLDc_SF"/>
    <property type="match status" value="2"/>
</dbReference>
<evidence type="ECO:0000313" key="3">
    <source>
        <dbReference type="EMBL" id="OCB86545.1"/>
    </source>
</evidence>
<dbReference type="GO" id="GO:0032049">
    <property type="term" value="P:cardiolipin biosynthetic process"/>
    <property type="evidence" value="ECO:0007669"/>
    <property type="project" value="UniProtKB-ARBA"/>
</dbReference>
<evidence type="ECO:0000256" key="1">
    <source>
        <dbReference type="SAM" id="MobiDB-lite"/>
    </source>
</evidence>
<dbReference type="PROSITE" id="PS50035">
    <property type="entry name" value="PLD"/>
    <property type="match status" value="2"/>
</dbReference>
<reference evidence="3" key="1">
    <citation type="submission" date="2016-06" db="EMBL/GenBank/DDBJ databases">
        <title>Draft Genome sequence of the fungus Inonotus baumii.</title>
        <authorList>
            <person name="Zhu H."/>
            <person name="Lin W."/>
        </authorList>
    </citation>
    <scope>NUCLEOTIDE SEQUENCE</scope>
    <source>
        <strain evidence="3">821</strain>
    </source>
</reference>
<feature type="region of interest" description="Disordered" evidence="1">
    <location>
        <begin position="735"/>
        <end position="767"/>
    </location>
</feature>
<dbReference type="SUPFAM" id="SSF56024">
    <property type="entry name" value="Phospholipase D/nuclease"/>
    <property type="match status" value="2"/>
</dbReference>
<sequence length="786" mass="87358">MYSLSSPQPQHTNFSWFHPSQRRTHPLLAIMSNEYVRELCRNAPSIAEELAKDPSRSVDQVVKSMRREWRARRKESGRTKPVFSAQKDRLDRAAECGKFPYRPSELFLKVHHLSYAIKVYADVLDSISRNPFSNLASPSVIGSSGVVPLSIVSVIPDIMRHYADLIANAQHEVFIATNYLENSHSSQLVSDALRALSRRGVEEKRSDEQKIVVKIVYDRGTFSQIIHNHALVPPTKWESVGLPRPQDLKGIRIEIVNYHRPPLGTFHAKYLIVDRKIACINSNNIQDRPNVEMCLHLEGPIVDSFYDVALFSWFNKLEPPLPLLSRVPARGWYNFGDANKSLQYIDTEFASIAARSLLGKQYEREVQRVKDAGKNEDGSKRKSASGDGSIVGKVIRAAAGIPGYDEGVHGKDELVGQHPAMNLPTDFGKSDTTPSGSDGREERQTGKEYTATLNEDVNGRADEHDMEERQNRPRSQSIQLSGSFSSTSGATSGPEVSRSEAGSSSSGRRSRAEAITKHLNGHKLKILGTVEDNDSLNDFQPHIMHSPHDPVPIAMVNRLPKGTPGHESARNIPQNIAWLSLLKNARKSVFIQTPTFNASLIIPATVDACRRGVEVTLYLDLGFNDLGEMIPFQGGTNEQVVHAMYNVLNKEGKGENLKVFWYTAKDQSEPVSATRKTRNCHVKFMAVDSQVTMVGNGNQDTQSWFHSQEINLLIDSEELTREWLKGIDANQNTRRYGKVDPKDGVWRAPDGSGKVIQSSGTKKQGPVGGLKGIAGAYRRARGNGGF</sequence>
<dbReference type="AlphaFoldDB" id="A0A9Q5HV31"/>
<proteinExistence type="predicted"/>
<dbReference type="Proteomes" id="UP000757232">
    <property type="component" value="Unassembled WGS sequence"/>
</dbReference>
<dbReference type="InterPro" id="IPR025202">
    <property type="entry name" value="PLD-like_dom"/>
</dbReference>
<dbReference type="PANTHER" id="PTHR21248:SF22">
    <property type="entry name" value="PHOSPHOLIPASE D"/>
    <property type="match status" value="1"/>
</dbReference>
<organism evidence="3 4">
    <name type="scientific">Sanghuangporus baumii</name>
    <name type="common">Phellinus baumii</name>
    <dbReference type="NCBI Taxonomy" id="108892"/>
    <lineage>
        <taxon>Eukaryota</taxon>
        <taxon>Fungi</taxon>
        <taxon>Dikarya</taxon>
        <taxon>Basidiomycota</taxon>
        <taxon>Agaricomycotina</taxon>
        <taxon>Agaricomycetes</taxon>
        <taxon>Hymenochaetales</taxon>
        <taxon>Hymenochaetaceae</taxon>
        <taxon>Sanghuangporus</taxon>
    </lineage>
</organism>
<accession>A0A9Q5HV31</accession>
<comment type="caution">
    <text evidence="3">The sequence shown here is derived from an EMBL/GenBank/DDBJ whole genome shotgun (WGS) entry which is preliminary data.</text>
</comment>
<dbReference type="Gene3D" id="3.30.870.10">
    <property type="entry name" value="Endonuclease Chain A"/>
    <property type="match status" value="2"/>
</dbReference>
<feature type="domain" description="PLD phosphodiesterase" evidence="2">
    <location>
        <begin position="676"/>
        <end position="703"/>
    </location>
</feature>
<name>A0A9Q5HV31_SANBA</name>
<feature type="compositionally biased region" description="Basic and acidic residues" evidence="1">
    <location>
        <begin position="457"/>
        <end position="471"/>
    </location>
</feature>
<gene>
    <name evidence="3" type="ORF">A7U60_g6441</name>
</gene>
<dbReference type="OrthoDB" id="9997422at2759"/>
<evidence type="ECO:0000259" key="2">
    <source>
        <dbReference type="PROSITE" id="PS50035"/>
    </source>
</evidence>
<feature type="region of interest" description="Disordered" evidence="1">
    <location>
        <begin position="409"/>
        <end position="512"/>
    </location>
</feature>
<dbReference type="InterPro" id="IPR001736">
    <property type="entry name" value="PLipase_D/transphosphatidylase"/>
</dbReference>
<evidence type="ECO:0000313" key="4">
    <source>
        <dbReference type="Proteomes" id="UP000757232"/>
    </source>
</evidence>
<dbReference type="GO" id="GO:0030572">
    <property type="term" value="F:phosphatidyltransferase activity"/>
    <property type="evidence" value="ECO:0007669"/>
    <property type="project" value="UniProtKB-ARBA"/>
</dbReference>
<protein>
    <recommendedName>
        <fullName evidence="2">PLD phosphodiesterase domain-containing protein</fullName>
    </recommendedName>
</protein>
<feature type="compositionally biased region" description="Low complexity" evidence="1">
    <location>
        <begin position="475"/>
        <end position="507"/>
    </location>
</feature>
<feature type="domain" description="PLD phosphodiesterase" evidence="2">
    <location>
        <begin position="262"/>
        <end position="289"/>
    </location>
</feature>
<keyword evidence="4" id="KW-1185">Reference proteome</keyword>
<dbReference type="EMBL" id="LNZH02000201">
    <property type="protein sequence ID" value="OCB86545.1"/>
    <property type="molecule type" value="Genomic_DNA"/>
</dbReference>